<keyword evidence="2" id="KW-1185">Reference proteome</keyword>
<gene>
    <name evidence="1" type="ORF">ACFPYI_09150</name>
</gene>
<comment type="caution">
    <text evidence="1">The sequence shown here is derived from an EMBL/GenBank/DDBJ whole genome shotgun (WGS) entry which is preliminary data.</text>
</comment>
<organism evidence="1 2">
    <name type="scientific">Halomarina salina</name>
    <dbReference type="NCBI Taxonomy" id="1872699"/>
    <lineage>
        <taxon>Archaea</taxon>
        <taxon>Methanobacteriati</taxon>
        <taxon>Methanobacteriota</taxon>
        <taxon>Stenosarchaea group</taxon>
        <taxon>Halobacteria</taxon>
        <taxon>Halobacteriales</taxon>
        <taxon>Natronomonadaceae</taxon>
        <taxon>Halomarina</taxon>
    </lineage>
</organism>
<evidence type="ECO:0000313" key="1">
    <source>
        <dbReference type="EMBL" id="MFC5971495.1"/>
    </source>
</evidence>
<dbReference type="EMBL" id="JBHSQH010000001">
    <property type="protein sequence ID" value="MFC5971495.1"/>
    <property type="molecule type" value="Genomic_DNA"/>
</dbReference>
<dbReference type="AlphaFoldDB" id="A0ABD5RLV3"/>
<reference evidence="1 2" key="1">
    <citation type="journal article" date="2019" name="Int. J. Syst. Evol. Microbiol.">
        <title>The Global Catalogue of Microorganisms (GCM) 10K type strain sequencing project: providing services to taxonomists for standard genome sequencing and annotation.</title>
        <authorList>
            <consortium name="The Broad Institute Genomics Platform"/>
            <consortium name="The Broad Institute Genome Sequencing Center for Infectious Disease"/>
            <person name="Wu L."/>
            <person name="Ma J."/>
        </authorList>
    </citation>
    <scope>NUCLEOTIDE SEQUENCE [LARGE SCALE GENOMIC DNA]</scope>
    <source>
        <strain evidence="1 2">CGMCC 1.12543</strain>
    </source>
</reference>
<dbReference type="RefSeq" id="WP_247414389.1">
    <property type="nucleotide sequence ID" value="NZ_JALLGW010000001.1"/>
</dbReference>
<accession>A0ABD5RLV3</accession>
<sequence length="46" mass="5132">MTVDDETTRRLDERRETLERLAASDLPASEWAEVLLALLDDAEGAS</sequence>
<evidence type="ECO:0000313" key="2">
    <source>
        <dbReference type="Proteomes" id="UP001596099"/>
    </source>
</evidence>
<protein>
    <submittedName>
        <fullName evidence="1">Uncharacterized protein</fullName>
    </submittedName>
</protein>
<dbReference type="Proteomes" id="UP001596099">
    <property type="component" value="Unassembled WGS sequence"/>
</dbReference>
<proteinExistence type="predicted"/>
<name>A0ABD5RLV3_9EURY</name>